<dbReference type="OrthoDB" id="6493491at2759"/>
<organism evidence="2 3">
    <name type="scientific">Araneus ventricosus</name>
    <name type="common">Orbweaver spider</name>
    <name type="synonym">Epeira ventricosa</name>
    <dbReference type="NCBI Taxonomy" id="182803"/>
    <lineage>
        <taxon>Eukaryota</taxon>
        <taxon>Metazoa</taxon>
        <taxon>Ecdysozoa</taxon>
        <taxon>Arthropoda</taxon>
        <taxon>Chelicerata</taxon>
        <taxon>Arachnida</taxon>
        <taxon>Araneae</taxon>
        <taxon>Araneomorphae</taxon>
        <taxon>Entelegynae</taxon>
        <taxon>Araneoidea</taxon>
        <taxon>Araneidae</taxon>
        <taxon>Araneus</taxon>
    </lineage>
</organism>
<feature type="region of interest" description="Disordered" evidence="1">
    <location>
        <begin position="201"/>
        <end position="225"/>
    </location>
</feature>
<feature type="compositionally biased region" description="Basic and acidic residues" evidence="1">
    <location>
        <begin position="489"/>
        <end position="508"/>
    </location>
</feature>
<proteinExistence type="predicted"/>
<gene>
    <name evidence="2" type="ORF">AVEN_37378_1</name>
</gene>
<evidence type="ECO:0000313" key="3">
    <source>
        <dbReference type="Proteomes" id="UP000499080"/>
    </source>
</evidence>
<dbReference type="Proteomes" id="UP000499080">
    <property type="component" value="Unassembled WGS sequence"/>
</dbReference>
<dbReference type="AlphaFoldDB" id="A0A4Y2LG17"/>
<name>A0A4Y2LG17_ARAVE</name>
<evidence type="ECO:0000313" key="2">
    <source>
        <dbReference type="EMBL" id="GBN13552.1"/>
    </source>
</evidence>
<feature type="compositionally biased region" description="Basic and acidic residues" evidence="1">
    <location>
        <begin position="559"/>
        <end position="571"/>
    </location>
</feature>
<feature type="compositionally biased region" description="Polar residues" evidence="1">
    <location>
        <begin position="463"/>
        <end position="488"/>
    </location>
</feature>
<feature type="compositionally biased region" description="Basic and acidic residues" evidence="1">
    <location>
        <begin position="212"/>
        <end position="223"/>
    </location>
</feature>
<keyword evidence="3" id="KW-1185">Reference proteome</keyword>
<protein>
    <submittedName>
        <fullName evidence="2">Uncharacterized protein</fullName>
    </submittedName>
</protein>
<accession>A0A4Y2LG17</accession>
<dbReference type="EMBL" id="BGPR01005804">
    <property type="protein sequence ID" value="GBN13552.1"/>
    <property type="molecule type" value="Genomic_DNA"/>
</dbReference>
<sequence>MRFLLSKMRVCVSESESRPFSRLDADAIERLQDLSTQLAKQTQDLQETLGRKTRQIRQLKWELLHRDLSTVKMETERHSHSAQKKRSKYAHWRSRSSEEPCSASPQKTDPIDRTVATPDSYCISSSIEEFQATDLAHTVQQLSEEVQKLTCATSTASLTKCCQDEKMCTSVTITPKDLETSRSHKKVSIKPISKRITVRRNSADNSSLLSTDDSRLRGERSSSHSEYSSDEYYSRVCYSAGVKSNIPNTSEAERLLMSYGENPPRTQRKKKLHKVSKLNSSLGRRRSNTFHTNRDLQKPTIVENVPQKCHSFRVPRENYNEDSTIIKTPYFRRKLQAPNFTVRTQSDNSSSMKIFQEAVLFGSEADKDDFRNDHKNLIREAASDSKIPLIMKVKKCSDPSSERSNRKLPVRSMSDKTRSEAATEKENLQKRRSKKRLKAPNLSTPLKDDATKPDVVTECFPQHDSSQSNRSKTITPSQNVRSLNQKDPGSSKKKPETSQSEIHSDRNEIPTITIQFPKRKHRKPLSIDEGAADEQSVTIVVPKKRSLSSECDSSISESSPREELRIQHSDKTNTSSDSAAVQKDSMASSNTNSLLLSSNTRSNTSS</sequence>
<feature type="compositionally biased region" description="Basic residues" evidence="1">
    <location>
        <begin position="80"/>
        <end position="94"/>
    </location>
</feature>
<feature type="compositionally biased region" description="Low complexity" evidence="1">
    <location>
        <begin position="548"/>
        <end position="558"/>
    </location>
</feature>
<feature type="compositionally biased region" description="Basic and acidic residues" evidence="1">
    <location>
        <begin position="395"/>
        <end position="405"/>
    </location>
</feature>
<feature type="region of interest" description="Disordered" evidence="1">
    <location>
        <begin position="73"/>
        <end position="115"/>
    </location>
</feature>
<feature type="non-terminal residue" evidence="2">
    <location>
        <position position="606"/>
    </location>
</feature>
<comment type="caution">
    <text evidence="2">The sequence shown here is derived from an EMBL/GenBank/DDBJ whole genome shotgun (WGS) entry which is preliminary data.</text>
</comment>
<reference evidence="2 3" key="1">
    <citation type="journal article" date="2019" name="Sci. Rep.">
        <title>Orb-weaving spider Araneus ventricosus genome elucidates the spidroin gene catalogue.</title>
        <authorList>
            <person name="Kono N."/>
            <person name="Nakamura H."/>
            <person name="Ohtoshi R."/>
            <person name="Moran D.A.P."/>
            <person name="Shinohara A."/>
            <person name="Yoshida Y."/>
            <person name="Fujiwara M."/>
            <person name="Mori M."/>
            <person name="Tomita M."/>
            <person name="Arakawa K."/>
        </authorList>
    </citation>
    <scope>NUCLEOTIDE SEQUENCE [LARGE SCALE GENOMIC DNA]</scope>
</reference>
<feature type="region of interest" description="Disordered" evidence="1">
    <location>
        <begin position="394"/>
        <end position="606"/>
    </location>
</feature>
<evidence type="ECO:0000256" key="1">
    <source>
        <dbReference type="SAM" id="MobiDB-lite"/>
    </source>
</evidence>
<feature type="compositionally biased region" description="Low complexity" evidence="1">
    <location>
        <begin position="588"/>
        <end position="606"/>
    </location>
</feature>
<feature type="compositionally biased region" description="Basic and acidic residues" evidence="1">
    <location>
        <begin position="413"/>
        <end position="429"/>
    </location>
</feature>